<protein>
    <submittedName>
        <fullName evidence="2">Sel1 domain-containing proteinrepeat-containing protein</fullName>
    </submittedName>
</protein>
<evidence type="ECO:0000256" key="1">
    <source>
        <dbReference type="SAM" id="SignalP"/>
    </source>
</evidence>
<dbReference type="Gene3D" id="1.25.40.10">
    <property type="entry name" value="Tetratricopeptide repeat domain"/>
    <property type="match status" value="3"/>
</dbReference>
<dbReference type="InterPro" id="IPR011990">
    <property type="entry name" value="TPR-like_helical_dom_sf"/>
</dbReference>
<proteinExistence type="predicted"/>
<dbReference type="InterPro" id="IPR006597">
    <property type="entry name" value="Sel1-like"/>
</dbReference>
<dbReference type="SUPFAM" id="SSF81901">
    <property type="entry name" value="HCP-like"/>
    <property type="match status" value="3"/>
</dbReference>
<dbReference type="SMART" id="SM00671">
    <property type="entry name" value="SEL1"/>
    <property type="match status" value="9"/>
</dbReference>
<dbReference type="AlphaFoldDB" id="A0A1H6MBW4"/>
<keyword evidence="1" id="KW-0732">Signal</keyword>
<evidence type="ECO:0000313" key="2">
    <source>
        <dbReference type="EMBL" id="SEH96512.1"/>
    </source>
</evidence>
<reference evidence="3" key="1">
    <citation type="submission" date="2016-06" db="EMBL/GenBank/DDBJ databases">
        <authorList>
            <person name="Petersen J."/>
            <person name="Sayavedra L."/>
        </authorList>
    </citation>
    <scope>NUCLEOTIDE SEQUENCE [LARGE SCALE GENOMIC DNA]</scope>
    <source>
        <strain evidence="3">BazSymA</strain>
    </source>
</reference>
<feature type="chain" id="PRO_5011725793" evidence="1">
    <location>
        <begin position="18"/>
        <end position="477"/>
    </location>
</feature>
<organism evidence="2 3">
    <name type="scientific">Bathymodiolus azoricus thioautotrophic gill symbiont</name>
    <dbReference type="NCBI Taxonomy" id="235205"/>
    <lineage>
        <taxon>Bacteria</taxon>
        <taxon>Pseudomonadati</taxon>
        <taxon>Pseudomonadota</taxon>
        <taxon>Gammaproteobacteria</taxon>
        <taxon>sulfur-oxidizing symbionts</taxon>
    </lineage>
</organism>
<dbReference type="Pfam" id="PF08238">
    <property type="entry name" value="Sel1"/>
    <property type="match status" value="9"/>
</dbReference>
<dbReference type="EMBL" id="CDSC02000374">
    <property type="protein sequence ID" value="SEH96512.1"/>
    <property type="molecule type" value="Genomic_DNA"/>
</dbReference>
<dbReference type="RefSeq" id="WP_195910147.1">
    <property type="nucleotide sequence ID" value="NZ_CDSC02000374.1"/>
</dbReference>
<dbReference type="PANTHER" id="PTHR11102:SF160">
    <property type="entry name" value="ERAD-ASSOCIATED E3 UBIQUITIN-PROTEIN LIGASE COMPONENT HRD3"/>
    <property type="match status" value="1"/>
</dbReference>
<dbReference type="Proteomes" id="UP000198988">
    <property type="component" value="Unassembled WGS sequence"/>
</dbReference>
<dbReference type="PANTHER" id="PTHR11102">
    <property type="entry name" value="SEL-1-LIKE PROTEIN"/>
    <property type="match status" value="1"/>
</dbReference>
<gene>
    <name evidence="2" type="ORF">BAZSYMA_ACONTIG31577_0</name>
</gene>
<feature type="signal peptide" evidence="1">
    <location>
        <begin position="1"/>
        <end position="17"/>
    </location>
</feature>
<accession>A0A1H6MBW4</accession>
<evidence type="ECO:0000313" key="3">
    <source>
        <dbReference type="Proteomes" id="UP000198988"/>
    </source>
</evidence>
<dbReference type="InterPro" id="IPR050767">
    <property type="entry name" value="Sel1_AlgK"/>
</dbReference>
<name>A0A1H6MBW4_9GAMM</name>
<sequence>MIRLFPLLLLLSLNVGALQFLQPTDGQNTVKQKLGRSEQPPPTQILTQLNKDAKSGNVRAQLSLAKMYHHGINVAKDMKLAFYWYFQVAESGYSTAQFNLAEFYYNGIGTEKNLKQAVFWYSRAAQQDFIEVQYKLATMYHFGKEIEVDYVKARYWYTKAAKLGFVPAQLALGKLYDKGEGVAKDLTEAQHWYEAAAVQSNAEAQYYLALLFERQEKFVQALLMYQQSAEQKFTKAQLRLAKLYYQGRLSEKDDIEALKLALIVAEKGNVEAQFLAASIYHYSTQVEQDLEQARYWYDKAFKQGHTSAESLLRQVDANIADNKNTEDDYQTVEISEKPSVKLIENLLSKPLEKPIITTIPNVKEIKRSLLDNTEALDKNIKALTLSAEQGNPTAQHNLSILFSIGALVPKNDTKAFTLMQKSARQGVARSQNSLAMMYFKGIGVKANYQSAYFWAASSAKQGNQEGKKILSYISKYK</sequence>